<evidence type="ECO:0000256" key="2">
    <source>
        <dbReference type="SAM" id="SignalP"/>
    </source>
</evidence>
<dbReference type="SUPFAM" id="SSF51004">
    <property type="entry name" value="C-terminal (heme d1) domain of cytochrome cd1-nitrite reductase"/>
    <property type="match status" value="1"/>
</dbReference>
<gene>
    <name evidence="3" type="ORF">PGT21_001731</name>
    <name evidence="4" type="ORF">PGTUg99_004441</name>
</gene>
<accession>A0A5B0NMH6</accession>
<dbReference type="Pfam" id="PF10282">
    <property type="entry name" value="Lactonase"/>
    <property type="match status" value="1"/>
</dbReference>
<evidence type="ECO:0000313" key="6">
    <source>
        <dbReference type="Proteomes" id="UP000325313"/>
    </source>
</evidence>
<dbReference type="FunFam" id="2.130.10.10:FF:001935">
    <property type="entry name" value="Uncharacterized protein"/>
    <property type="match status" value="1"/>
</dbReference>
<evidence type="ECO:0008006" key="7">
    <source>
        <dbReference type="Google" id="ProtNLM"/>
    </source>
</evidence>
<evidence type="ECO:0000313" key="3">
    <source>
        <dbReference type="EMBL" id="KAA1090457.1"/>
    </source>
</evidence>
<keyword evidence="2" id="KW-0732">Signal</keyword>
<name>A0A5B0NMH6_PUCGR</name>
<dbReference type="PANTHER" id="PTHR30344">
    <property type="entry name" value="6-PHOSPHOGLUCONOLACTONASE-RELATED"/>
    <property type="match status" value="1"/>
</dbReference>
<dbReference type="InterPro" id="IPR011048">
    <property type="entry name" value="Haem_d1_sf"/>
</dbReference>
<evidence type="ECO:0000313" key="4">
    <source>
        <dbReference type="EMBL" id="KAA1127805.1"/>
    </source>
</evidence>
<dbReference type="Proteomes" id="UP000325313">
    <property type="component" value="Unassembled WGS sequence"/>
</dbReference>
<sequence length="400" mass="42538">MNNLILLCSLVCLAGLSQICSAQATTKAASATSTTLKIFVGGDQGQGISVFTFDTVKGTLTPQAQGKSDALGPSPIWFEFDKAKKLMISTSAEKFDGKEKTGGVFSAAVAADGTLKKISSTETDEAPVSLEISPDEKLVMVASFNGGSVTTYDLNAGKLSAKPTKTFKFQIKKPGPVAERQTQAAAHQVKLDPAGKLLLVPDLGMDKVHMFSLVSDGKTTSLAPQRDIPIDAGCGPRHLVFDPKKIDRPTFYLLCELSSQLLMIEITDSTKGKIIEKHSVLPPNAKNTFNAAEIIISPDGKFLYTTNRQKDKAGKEEDNIFSIFARDLDSGKLTPKGTSPTGGKGPRHCALSPDANASFMVVANQDSNQISVHKRDPQTGALTFVKSADTKSPAIAVFQA</sequence>
<dbReference type="AlphaFoldDB" id="A0A5B0NMH6"/>
<dbReference type="InterPro" id="IPR050282">
    <property type="entry name" value="Cycloisomerase_2"/>
</dbReference>
<feature type="signal peptide" evidence="2">
    <location>
        <begin position="1"/>
        <end position="22"/>
    </location>
</feature>
<organism evidence="3 5">
    <name type="scientific">Puccinia graminis f. sp. tritici</name>
    <dbReference type="NCBI Taxonomy" id="56615"/>
    <lineage>
        <taxon>Eukaryota</taxon>
        <taxon>Fungi</taxon>
        <taxon>Dikarya</taxon>
        <taxon>Basidiomycota</taxon>
        <taxon>Pucciniomycotina</taxon>
        <taxon>Pucciniomycetes</taxon>
        <taxon>Pucciniales</taxon>
        <taxon>Pucciniaceae</taxon>
        <taxon>Puccinia</taxon>
    </lineage>
</organism>
<protein>
    <recommendedName>
        <fullName evidence="7">3-carboxymuconate cyclase</fullName>
    </recommendedName>
</protein>
<dbReference type="PANTHER" id="PTHR30344:SF1">
    <property type="entry name" value="6-PHOSPHOGLUCONOLACTONASE"/>
    <property type="match status" value="1"/>
</dbReference>
<dbReference type="GO" id="GO:0017057">
    <property type="term" value="F:6-phosphogluconolactonase activity"/>
    <property type="evidence" value="ECO:0007669"/>
    <property type="project" value="TreeGrafter"/>
</dbReference>
<dbReference type="InterPro" id="IPR019405">
    <property type="entry name" value="Lactonase_7-beta_prop"/>
</dbReference>
<evidence type="ECO:0000313" key="5">
    <source>
        <dbReference type="Proteomes" id="UP000324748"/>
    </source>
</evidence>
<dbReference type="EMBL" id="VDEP01000149">
    <property type="protein sequence ID" value="KAA1127805.1"/>
    <property type="molecule type" value="Genomic_DNA"/>
</dbReference>
<dbReference type="InterPro" id="IPR015943">
    <property type="entry name" value="WD40/YVTN_repeat-like_dom_sf"/>
</dbReference>
<dbReference type="Gene3D" id="2.130.10.10">
    <property type="entry name" value="YVTN repeat-like/Quinoprotein amine dehydrogenase"/>
    <property type="match status" value="1"/>
</dbReference>
<reference evidence="5 6" key="1">
    <citation type="submission" date="2019-05" db="EMBL/GenBank/DDBJ databases">
        <title>Emergence of the Ug99 lineage of the wheat stem rust pathogen through somatic hybridization.</title>
        <authorList>
            <person name="Li F."/>
            <person name="Upadhyaya N.M."/>
            <person name="Sperschneider J."/>
            <person name="Matny O."/>
            <person name="Nguyen-Phuc H."/>
            <person name="Mago R."/>
            <person name="Raley C."/>
            <person name="Miller M.E."/>
            <person name="Silverstein K.A.T."/>
            <person name="Henningsen E."/>
            <person name="Hirsch C.D."/>
            <person name="Visser B."/>
            <person name="Pretorius Z.A."/>
            <person name="Steffenson B.J."/>
            <person name="Schwessinger B."/>
            <person name="Dodds P.N."/>
            <person name="Figueroa M."/>
        </authorList>
    </citation>
    <scope>NUCLEOTIDE SEQUENCE [LARGE SCALE GENOMIC DNA]</scope>
    <source>
        <strain evidence="3">21-0</strain>
        <strain evidence="4 6">Ug99</strain>
    </source>
</reference>
<keyword evidence="5" id="KW-1185">Reference proteome</keyword>
<dbReference type="EMBL" id="VSWC01000092">
    <property type="protein sequence ID" value="KAA1090457.1"/>
    <property type="molecule type" value="Genomic_DNA"/>
</dbReference>
<dbReference type="OrthoDB" id="9972196at2759"/>
<evidence type="ECO:0000256" key="1">
    <source>
        <dbReference type="ARBA" id="ARBA00005564"/>
    </source>
</evidence>
<proteinExistence type="inferred from homology"/>
<feature type="chain" id="PRO_5036137483" description="3-carboxymuconate cyclase" evidence="2">
    <location>
        <begin position="23"/>
        <end position="400"/>
    </location>
</feature>
<comment type="similarity">
    <text evidence="1">Belongs to the cycloisomerase 2 family.</text>
</comment>
<dbReference type="Proteomes" id="UP000324748">
    <property type="component" value="Unassembled WGS sequence"/>
</dbReference>
<comment type="caution">
    <text evidence="3">The sequence shown here is derived from an EMBL/GenBank/DDBJ whole genome shotgun (WGS) entry which is preliminary data.</text>
</comment>